<dbReference type="Proteomes" id="UP000659904">
    <property type="component" value="Unassembled WGS sequence"/>
</dbReference>
<proteinExistence type="predicted"/>
<dbReference type="EMBL" id="BONH01000016">
    <property type="protein sequence ID" value="GIF98611.1"/>
    <property type="molecule type" value="Genomic_DNA"/>
</dbReference>
<evidence type="ECO:0000313" key="2">
    <source>
        <dbReference type="EMBL" id="GIF98611.1"/>
    </source>
</evidence>
<evidence type="ECO:0000313" key="3">
    <source>
        <dbReference type="Proteomes" id="UP000659904"/>
    </source>
</evidence>
<evidence type="ECO:0000256" key="1">
    <source>
        <dbReference type="SAM" id="Phobius"/>
    </source>
</evidence>
<feature type="transmembrane region" description="Helical" evidence="1">
    <location>
        <begin position="69"/>
        <end position="96"/>
    </location>
</feature>
<gene>
    <name evidence="2" type="ORF">Cci01nite_37050</name>
</gene>
<keyword evidence="1" id="KW-1133">Transmembrane helix</keyword>
<organism evidence="2 3">
    <name type="scientific">Catellatospora citrea</name>
    <dbReference type="NCBI Taxonomy" id="53366"/>
    <lineage>
        <taxon>Bacteria</taxon>
        <taxon>Bacillati</taxon>
        <taxon>Actinomycetota</taxon>
        <taxon>Actinomycetes</taxon>
        <taxon>Micromonosporales</taxon>
        <taxon>Micromonosporaceae</taxon>
        <taxon>Catellatospora</taxon>
    </lineage>
</organism>
<dbReference type="AlphaFoldDB" id="A0A8J3KEJ4"/>
<keyword evidence="1" id="KW-0812">Transmembrane</keyword>
<feature type="transmembrane region" description="Helical" evidence="1">
    <location>
        <begin position="25"/>
        <end position="49"/>
    </location>
</feature>
<feature type="transmembrane region" description="Helical" evidence="1">
    <location>
        <begin position="108"/>
        <end position="128"/>
    </location>
</feature>
<reference evidence="2 3" key="1">
    <citation type="submission" date="2021-01" db="EMBL/GenBank/DDBJ databases">
        <title>Whole genome shotgun sequence of Catellatospora citrea NBRC 14495.</title>
        <authorList>
            <person name="Komaki H."/>
            <person name="Tamura T."/>
        </authorList>
    </citation>
    <scope>NUCLEOTIDE SEQUENCE [LARGE SCALE GENOMIC DNA]</scope>
    <source>
        <strain evidence="2 3">NBRC 14495</strain>
    </source>
</reference>
<sequence length="269" mass="27874">MTDIAAPHPAPPAPKLRPAVVTAATWLLVAVAAAYVIDAIMLIAGAGGYPDRVREALEASDVDPRAWQIIGGFTGALPVVVAGFGVVSAVVVLIMAAFVARGSAVGRILTWIAVGFALLCNVCGLGSAGTPAFSSIAYVNASSRDRSGVHMFAQRLPDGYPDWYRYGSLALFAFGALALIAVAVLLAVPAANAYFRRTPRLVTGPYGTPPGYPAPGSYPAAQYPGALSPAAAPLTAGQLAEALAILERRRQRGELTDEQYAAERARLDG</sequence>
<protein>
    <submittedName>
        <fullName evidence="2">Uncharacterized protein</fullName>
    </submittedName>
</protein>
<dbReference type="RefSeq" id="WP_120315704.1">
    <property type="nucleotide sequence ID" value="NZ_BONH01000016.1"/>
</dbReference>
<keyword evidence="3" id="KW-1185">Reference proteome</keyword>
<comment type="caution">
    <text evidence="2">The sequence shown here is derived from an EMBL/GenBank/DDBJ whole genome shotgun (WGS) entry which is preliminary data.</text>
</comment>
<keyword evidence="1" id="KW-0472">Membrane</keyword>
<feature type="transmembrane region" description="Helical" evidence="1">
    <location>
        <begin position="166"/>
        <end position="188"/>
    </location>
</feature>
<name>A0A8J3KEJ4_9ACTN</name>
<accession>A0A8J3KEJ4</accession>